<dbReference type="RefSeq" id="WP_194561692.1">
    <property type="nucleotide sequence ID" value="NZ_JADKPV010000001.1"/>
</dbReference>
<dbReference type="PANTHER" id="PTHR30404">
    <property type="entry name" value="N-ACETYLMURAMOYL-L-ALANINE AMIDASE"/>
    <property type="match status" value="1"/>
</dbReference>
<dbReference type="Proteomes" id="UP000622653">
    <property type="component" value="Unassembled WGS sequence"/>
</dbReference>
<evidence type="ECO:0000313" key="3">
    <source>
        <dbReference type="EMBL" id="MBF4500244.1"/>
    </source>
</evidence>
<dbReference type="InterPro" id="IPR050695">
    <property type="entry name" value="N-acetylmuramoyl_amidase_3"/>
</dbReference>
<dbReference type="SUPFAM" id="SSF53187">
    <property type="entry name" value="Zn-dependent exopeptidases"/>
    <property type="match status" value="1"/>
</dbReference>
<dbReference type="Pfam" id="PF01520">
    <property type="entry name" value="Amidase_3"/>
    <property type="match status" value="1"/>
</dbReference>
<dbReference type="GO" id="GO:0009253">
    <property type="term" value="P:peptidoglycan catabolic process"/>
    <property type="evidence" value="ECO:0007669"/>
    <property type="project" value="InterPro"/>
</dbReference>
<comment type="caution">
    <text evidence="3">The sequence shown here is derived from an EMBL/GenBank/DDBJ whole genome shotgun (WGS) entry which is preliminary data.</text>
</comment>
<feature type="domain" description="MurNAc-LAA" evidence="2">
    <location>
        <begin position="66"/>
        <end position="179"/>
    </location>
</feature>
<dbReference type="EMBL" id="JADKPV010000001">
    <property type="protein sequence ID" value="MBF4500244.1"/>
    <property type="molecule type" value="Genomic_DNA"/>
</dbReference>
<keyword evidence="1" id="KW-0378">Hydrolase</keyword>
<name>A0A8J7KS66_9BACL</name>
<organism evidence="3 4">
    <name type="scientific">Savagea serpentis</name>
    <dbReference type="NCBI Taxonomy" id="2785297"/>
    <lineage>
        <taxon>Bacteria</taxon>
        <taxon>Bacillati</taxon>
        <taxon>Bacillota</taxon>
        <taxon>Bacilli</taxon>
        <taxon>Bacillales</taxon>
        <taxon>Caryophanaceae</taxon>
        <taxon>Savagea</taxon>
    </lineage>
</organism>
<protein>
    <submittedName>
        <fullName evidence="3">N-acetylmuramoyl-L-alanine amidase</fullName>
    </submittedName>
</protein>
<evidence type="ECO:0000313" key="4">
    <source>
        <dbReference type="Proteomes" id="UP000622653"/>
    </source>
</evidence>
<dbReference type="PANTHER" id="PTHR30404:SF0">
    <property type="entry name" value="N-ACETYLMURAMOYL-L-ALANINE AMIDASE AMIC"/>
    <property type="match status" value="1"/>
</dbReference>
<evidence type="ECO:0000256" key="1">
    <source>
        <dbReference type="ARBA" id="ARBA00022801"/>
    </source>
</evidence>
<dbReference type="GO" id="GO:0008745">
    <property type="term" value="F:N-acetylmuramoyl-L-alanine amidase activity"/>
    <property type="evidence" value="ECO:0007669"/>
    <property type="project" value="InterPro"/>
</dbReference>
<gene>
    <name evidence="3" type="ORF">IRY55_02615</name>
</gene>
<dbReference type="AlphaFoldDB" id="A0A8J7KS66"/>
<dbReference type="SMART" id="SM00646">
    <property type="entry name" value="Ami_3"/>
    <property type="match status" value="1"/>
</dbReference>
<reference evidence="3" key="1">
    <citation type="submission" date="2020-11" db="EMBL/GenBank/DDBJ databases">
        <title>Multidrug resistant novel bacterium Savagea serpentis sp. nov., isolated from the scats of a vine snake (Ahaetulla nasuta).</title>
        <authorList>
            <person name="Venkata Ramana V."/>
            <person name="Vikas Patil S."/>
            <person name="Yogita Lugani V."/>
        </authorList>
    </citation>
    <scope>NUCLEOTIDE SEQUENCE</scope>
    <source>
        <strain evidence="3">SN6</strain>
    </source>
</reference>
<dbReference type="Gene3D" id="3.40.630.40">
    <property type="entry name" value="Zn-dependent exopeptidases"/>
    <property type="match status" value="1"/>
</dbReference>
<dbReference type="CDD" id="cd02696">
    <property type="entry name" value="MurNAc-LAA"/>
    <property type="match status" value="1"/>
</dbReference>
<sequence length="258" mass="28644">MVKIALDAGHGYNTPGKRSPIGEREWSFNNKVLLACAAELNKYQNVQILRLDDPTGKTDVPLVTRTNKANRWKADVLVSIHHNANTSKWGSWGGVETFVYRKNNGQAHKLAEIINPLIVNAMGLRNRGVKAMNLHMVRASNMPAILTEGGFMDSTTDIGALRSDAKLKAQGIAIAQGLVKFFGLKKKSVGDIVLPTDKKELNDMMDKKLDGTRQKDMVALTKKAYEEGIFSVDHSKNVPNMTYFEALQLLMSYTARKK</sequence>
<dbReference type="InterPro" id="IPR002508">
    <property type="entry name" value="MurNAc-LAA_cat"/>
</dbReference>
<dbReference type="GO" id="GO:0030288">
    <property type="term" value="C:outer membrane-bounded periplasmic space"/>
    <property type="evidence" value="ECO:0007669"/>
    <property type="project" value="TreeGrafter"/>
</dbReference>
<proteinExistence type="predicted"/>
<keyword evidence="4" id="KW-1185">Reference proteome</keyword>
<evidence type="ECO:0000259" key="2">
    <source>
        <dbReference type="SMART" id="SM00646"/>
    </source>
</evidence>
<accession>A0A8J7KS66</accession>